<evidence type="ECO:0000256" key="4">
    <source>
        <dbReference type="ARBA" id="ARBA00022837"/>
    </source>
</evidence>
<dbReference type="AlphaFoldDB" id="A0A8C4QAC2"/>
<dbReference type="GO" id="GO:0046914">
    <property type="term" value="F:transition metal ion binding"/>
    <property type="evidence" value="ECO:0007669"/>
    <property type="project" value="InterPro"/>
</dbReference>
<comment type="similarity">
    <text evidence="1">Belongs to the S-100 family.</text>
</comment>
<dbReference type="InterPro" id="IPR011992">
    <property type="entry name" value="EF-hand-dom_pair"/>
</dbReference>
<evidence type="ECO:0000313" key="7">
    <source>
        <dbReference type="Proteomes" id="UP000694388"/>
    </source>
</evidence>
<feature type="domain" description="EF-hand" evidence="5">
    <location>
        <begin position="47"/>
        <end position="82"/>
    </location>
</feature>
<dbReference type="PANTHER" id="PTHR11639:SF134">
    <property type="entry name" value="PROTEIN S100-A1-RELATED"/>
    <property type="match status" value="1"/>
</dbReference>
<dbReference type="GeneTree" id="ENSGT00940000160475"/>
<name>A0A8C4QAC2_EPTBU</name>
<dbReference type="InterPro" id="IPR002048">
    <property type="entry name" value="EF_hand_dom"/>
</dbReference>
<keyword evidence="2" id="KW-0479">Metal-binding</keyword>
<dbReference type="InterPro" id="IPR034325">
    <property type="entry name" value="S-100_dom"/>
</dbReference>
<dbReference type="SUPFAM" id="SSF47473">
    <property type="entry name" value="EF-hand"/>
    <property type="match status" value="1"/>
</dbReference>
<proteinExistence type="inferred from homology"/>
<evidence type="ECO:0000256" key="1">
    <source>
        <dbReference type="ARBA" id="ARBA00007323"/>
    </source>
</evidence>
<organism evidence="6 7">
    <name type="scientific">Eptatretus burgeri</name>
    <name type="common">Inshore hagfish</name>
    <dbReference type="NCBI Taxonomy" id="7764"/>
    <lineage>
        <taxon>Eukaryota</taxon>
        <taxon>Metazoa</taxon>
        <taxon>Chordata</taxon>
        <taxon>Craniata</taxon>
        <taxon>Vertebrata</taxon>
        <taxon>Cyclostomata</taxon>
        <taxon>Myxini</taxon>
        <taxon>Myxiniformes</taxon>
        <taxon>Myxinidae</taxon>
        <taxon>Eptatretinae</taxon>
        <taxon>Eptatretus</taxon>
    </lineage>
</organism>
<dbReference type="PROSITE" id="PS50222">
    <property type="entry name" value="EF_HAND_2"/>
    <property type="match status" value="1"/>
</dbReference>
<dbReference type="GO" id="GO:0005509">
    <property type="term" value="F:calcium ion binding"/>
    <property type="evidence" value="ECO:0007669"/>
    <property type="project" value="InterPro"/>
</dbReference>
<evidence type="ECO:0000256" key="3">
    <source>
        <dbReference type="ARBA" id="ARBA00022737"/>
    </source>
</evidence>
<dbReference type="CDD" id="cd00213">
    <property type="entry name" value="S-100"/>
    <property type="match status" value="1"/>
</dbReference>
<dbReference type="Pfam" id="PF01023">
    <property type="entry name" value="S_100"/>
    <property type="match status" value="1"/>
</dbReference>
<dbReference type="GO" id="GO:0048306">
    <property type="term" value="F:calcium-dependent protein binding"/>
    <property type="evidence" value="ECO:0007669"/>
    <property type="project" value="TreeGrafter"/>
</dbReference>
<dbReference type="Proteomes" id="UP000694388">
    <property type="component" value="Unplaced"/>
</dbReference>
<sequence>MTQSAMQSMVSVFHKYSGREGDKYKLSKRELIQLLTSELPAVISSARDAAAVNKIMKELDDDRDGEVDFNGYSMFIASLSVACNDVFLKNLSKSGKM</sequence>
<dbReference type="SMART" id="SM01394">
    <property type="entry name" value="S_100"/>
    <property type="match status" value="1"/>
</dbReference>
<evidence type="ECO:0000259" key="5">
    <source>
        <dbReference type="PROSITE" id="PS50222"/>
    </source>
</evidence>
<dbReference type="InterPro" id="IPR013787">
    <property type="entry name" value="S100_Ca-bd_sub"/>
</dbReference>
<keyword evidence="4" id="KW-0106">Calcium</keyword>
<dbReference type="PANTHER" id="PTHR11639">
    <property type="entry name" value="S100 CALCIUM-BINDING PROTEIN"/>
    <property type="match status" value="1"/>
</dbReference>
<reference evidence="6" key="1">
    <citation type="submission" date="2025-08" db="UniProtKB">
        <authorList>
            <consortium name="Ensembl"/>
        </authorList>
    </citation>
    <scope>IDENTIFICATION</scope>
</reference>
<evidence type="ECO:0000313" key="6">
    <source>
        <dbReference type="Ensembl" id="ENSEBUP00000012394.1"/>
    </source>
</evidence>
<accession>A0A8C4QAC2</accession>
<reference evidence="6" key="2">
    <citation type="submission" date="2025-09" db="UniProtKB">
        <authorList>
            <consortium name="Ensembl"/>
        </authorList>
    </citation>
    <scope>IDENTIFICATION</scope>
</reference>
<keyword evidence="7" id="KW-1185">Reference proteome</keyword>
<evidence type="ECO:0000256" key="2">
    <source>
        <dbReference type="ARBA" id="ARBA00022723"/>
    </source>
</evidence>
<dbReference type="FunFam" id="1.10.238.10:FF:000044">
    <property type="entry name" value="Protein S100"/>
    <property type="match status" value="1"/>
</dbReference>
<dbReference type="Gene3D" id="1.10.238.10">
    <property type="entry name" value="EF-hand"/>
    <property type="match status" value="1"/>
</dbReference>
<dbReference type="Ensembl" id="ENSEBUT00000012970.1">
    <property type="protein sequence ID" value="ENSEBUP00000012394.1"/>
    <property type="gene ID" value="ENSEBUG00000007887.1"/>
</dbReference>
<dbReference type="OMA" id="FLEYHQD"/>
<keyword evidence="3" id="KW-0677">Repeat</keyword>
<protein>
    <submittedName>
        <fullName evidence="6">S100 calcium binding protein A1</fullName>
    </submittedName>
</protein>